<dbReference type="KEGG" id="clec:106661643"/>
<dbReference type="PROSITE" id="PS50181">
    <property type="entry name" value="FBOX"/>
    <property type="match status" value="1"/>
</dbReference>
<dbReference type="EnsemblMetazoa" id="XM_014385178.2">
    <property type="protein sequence ID" value="XP_014240664.1"/>
    <property type="gene ID" value="LOC106661643"/>
</dbReference>
<dbReference type="OrthoDB" id="6587946at2759"/>
<evidence type="ECO:0000313" key="3">
    <source>
        <dbReference type="Proteomes" id="UP000494040"/>
    </source>
</evidence>
<name>A0A8I6RB98_CIMLE</name>
<dbReference type="AlphaFoldDB" id="A0A8I6RB98"/>
<feature type="domain" description="F-box" evidence="1">
    <location>
        <begin position="5"/>
        <end position="54"/>
    </location>
</feature>
<evidence type="ECO:0000259" key="1">
    <source>
        <dbReference type="PROSITE" id="PS50181"/>
    </source>
</evidence>
<evidence type="ECO:0000313" key="2">
    <source>
        <dbReference type="EnsemblMetazoa" id="XP_014240664.1"/>
    </source>
</evidence>
<reference evidence="2" key="1">
    <citation type="submission" date="2022-01" db="UniProtKB">
        <authorList>
            <consortium name="EnsemblMetazoa"/>
        </authorList>
    </citation>
    <scope>IDENTIFICATION</scope>
</reference>
<dbReference type="InterPro" id="IPR001810">
    <property type="entry name" value="F-box_dom"/>
</dbReference>
<protein>
    <recommendedName>
        <fullName evidence="1">F-box domain-containing protein</fullName>
    </recommendedName>
</protein>
<dbReference type="GeneID" id="106661643"/>
<keyword evidence="3" id="KW-1185">Reference proteome</keyword>
<organism evidence="2 3">
    <name type="scientific">Cimex lectularius</name>
    <name type="common">Bed bug</name>
    <name type="synonym">Acanthia lectularia</name>
    <dbReference type="NCBI Taxonomy" id="79782"/>
    <lineage>
        <taxon>Eukaryota</taxon>
        <taxon>Metazoa</taxon>
        <taxon>Ecdysozoa</taxon>
        <taxon>Arthropoda</taxon>
        <taxon>Hexapoda</taxon>
        <taxon>Insecta</taxon>
        <taxon>Pterygota</taxon>
        <taxon>Neoptera</taxon>
        <taxon>Paraneoptera</taxon>
        <taxon>Hemiptera</taxon>
        <taxon>Heteroptera</taxon>
        <taxon>Panheteroptera</taxon>
        <taxon>Cimicomorpha</taxon>
        <taxon>Cimicidae</taxon>
        <taxon>Cimex</taxon>
    </lineage>
</organism>
<dbReference type="RefSeq" id="XP_014240664.1">
    <property type="nucleotide sequence ID" value="XM_014385178.2"/>
</dbReference>
<sequence length="427" mass="49026">MVVVRVNLAELPIEILEQIVAELDPDEVVTSVSKISTKFATIAYRVMRKEFRKLAPMIESQLNATKTRISASAGDPRSLQAEMKEVANFTFLQIMKSEYNIICTIYFEENSLSQSTLVFKAVKSLQEFQRLLKGSENSSINIKDDNVSSLMNELRTINSELLSYFFVHTWDMEKDHMGLLILKFLNCSLCSNSCVRISYEQTPKYKDSRCYISGNFEIVDFSNTVVPPPLGLQQMPQNEARRALASYICETIRWGNLFHTLRLRWICMDRALAMGRRQYPGWPLLDAKNVYISGPPKVNVREEVKEVRKGEMKVLRYIDKRMEQMNLDSDNWVGTRVDFQLWCLSEEAPPDMFPEAYLAKLGELPEMDLNENTDSGAYLVPYRFLMEYKVYSAAQSTHNNSLAQSTIWLQETAGSTKIIQSRQLLAA</sequence>
<accession>A0A8I6RB98</accession>
<dbReference type="Proteomes" id="UP000494040">
    <property type="component" value="Unassembled WGS sequence"/>
</dbReference>
<proteinExistence type="predicted"/>